<name>Q3SLA5_THIDA</name>
<sequence>MDAPPDPRVVAVQAEALYLLNLLLMPGLAFLLLLRLNRRNAGSDNRLTRCHLKQTITASIWAGLLLIAVPGAVVSFVGIERPATWVVLVLYFVCCHAGMVLLGVLGLSRAIAGQTYVYPLFGEREC</sequence>
<accession>Q3SLA5</accession>
<evidence type="ECO:0008006" key="4">
    <source>
        <dbReference type="Google" id="ProtNLM"/>
    </source>
</evidence>
<dbReference type="KEGG" id="tbd:Tbd_0557"/>
<feature type="transmembrane region" description="Helical" evidence="1">
    <location>
        <begin position="55"/>
        <end position="79"/>
    </location>
</feature>
<dbReference type="EMBL" id="CP000116">
    <property type="protein sequence ID" value="AAZ96510.1"/>
    <property type="molecule type" value="Genomic_DNA"/>
</dbReference>
<dbReference type="HOGENOM" id="CLU_1852034_0_0_4"/>
<dbReference type="OrthoDB" id="8778085at2"/>
<dbReference type="eggNOG" id="ENOG5032SP5">
    <property type="taxonomic scope" value="Bacteria"/>
</dbReference>
<evidence type="ECO:0000313" key="2">
    <source>
        <dbReference type="EMBL" id="AAZ96510.1"/>
    </source>
</evidence>
<proteinExistence type="predicted"/>
<keyword evidence="1" id="KW-0812">Transmembrane</keyword>
<evidence type="ECO:0000313" key="3">
    <source>
        <dbReference type="Proteomes" id="UP000008291"/>
    </source>
</evidence>
<dbReference type="Proteomes" id="UP000008291">
    <property type="component" value="Chromosome"/>
</dbReference>
<keyword evidence="1" id="KW-1133">Transmembrane helix</keyword>
<protein>
    <recommendedName>
        <fullName evidence="4">Transmembrane protein</fullName>
    </recommendedName>
</protein>
<dbReference type="AlphaFoldDB" id="Q3SLA5"/>
<gene>
    <name evidence="2" type="ordered locus">Tbd_0557</name>
</gene>
<evidence type="ECO:0000256" key="1">
    <source>
        <dbReference type="SAM" id="Phobius"/>
    </source>
</evidence>
<dbReference type="STRING" id="292415.Tbd_0557"/>
<keyword evidence="1" id="KW-0472">Membrane</keyword>
<feature type="transmembrane region" description="Helical" evidence="1">
    <location>
        <begin position="85"/>
        <end position="107"/>
    </location>
</feature>
<feature type="transmembrane region" description="Helical" evidence="1">
    <location>
        <begin position="16"/>
        <end position="34"/>
    </location>
</feature>
<reference evidence="2 3" key="1">
    <citation type="journal article" date="2006" name="J. Bacteriol.">
        <title>The genome sequence of the obligately chemolithoautotrophic, facultatively anaerobic bacterium Thiobacillus denitrificans.</title>
        <authorList>
            <person name="Beller H.R."/>
            <person name="Chain P.S."/>
            <person name="Letain T.E."/>
            <person name="Chakicherla A."/>
            <person name="Larimer F.W."/>
            <person name="Richardson P.M."/>
            <person name="Coleman M.A."/>
            <person name="Wood A.P."/>
            <person name="Kelly D.P."/>
        </authorList>
    </citation>
    <scope>NUCLEOTIDE SEQUENCE [LARGE SCALE GENOMIC DNA]</scope>
    <source>
        <strain evidence="2 3">ATCC 25259</strain>
    </source>
</reference>
<dbReference type="RefSeq" id="WP_011311069.1">
    <property type="nucleotide sequence ID" value="NC_007404.1"/>
</dbReference>
<keyword evidence="3" id="KW-1185">Reference proteome</keyword>
<organism evidence="2 3">
    <name type="scientific">Thiobacillus denitrificans (strain ATCC 25259 / T1)</name>
    <dbReference type="NCBI Taxonomy" id="292415"/>
    <lineage>
        <taxon>Bacteria</taxon>
        <taxon>Pseudomonadati</taxon>
        <taxon>Pseudomonadota</taxon>
        <taxon>Betaproteobacteria</taxon>
        <taxon>Nitrosomonadales</taxon>
        <taxon>Thiobacillaceae</taxon>
        <taxon>Thiobacillus</taxon>
    </lineage>
</organism>